<feature type="domain" description="TRNA-binding" evidence="4">
    <location>
        <begin position="17"/>
        <end position="121"/>
    </location>
</feature>
<keyword evidence="2 3" id="KW-0694">RNA-binding</keyword>
<dbReference type="RefSeq" id="WP_274373184.1">
    <property type="nucleotide sequence ID" value="NZ_CP072943.1"/>
</dbReference>
<reference evidence="6" key="1">
    <citation type="submission" date="2021-04" db="EMBL/GenBank/DDBJ databases">
        <title>A novel Synergistetes isolate from a pyrite-forming mixed culture.</title>
        <authorList>
            <person name="Bunk B."/>
            <person name="Sproer C."/>
            <person name="Spring S."/>
            <person name="Pester M."/>
        </authorList>
    </citation>
    <scope>NUCLEOTIDE SEQUENCE [LARGE SCALE GENOMIC DNA]</scope>
    <source>
        <strain evidence="6">J.5.4.2-T.3.5.2</strain>
    </source>
</reference>
<dbReference type="CDD" id="cd02798">
    <property type="entry name" value="tRNA_bind_CsaA"/>
    <property type="match status" value="1"/>
</dbReference>
<evidence type="ECO:0000256" key="2">
    <source>
        <dbReference type="ARBA" id="ARBA00022884"/>
    </source>
</evidence>
<keyword evidence="1 3" id="KW-0820">tRNA-binding</keyword>
<evidence type="ECO:0000256" key="1">
    <source>
        <dbReference type="ARBA" id="ARBA00022555"/>
    </source>
</evidence>
<evidence type="ECO:0000256" key="3">
    <source>
        <dbReference type="PROSITE-ProRule" id="PRU00209"/>
    </source>
</evidence>
<protein>
    <submittedName>
        <fullName evidence="5">tRNA-binding protein</fullName>
    </submittedName>
</protein>
<dbReference type="InterPro" id="IPR002547">
    <property type="entry name" value="tRNA-bd_dom"/>
</dbReference>
<dbReference type="KEGG" id="aram:KAR29_11775"/>
<dbReference type="EMBL" id="CP072943">
    <property type="protein sequence ID" value="QTX31983.1"/>
    <property type="molecule type" value="Genomic_DNA"/>
</dbReference>
<dbReference type="PANTHER" id="PTHR11586">
    <property type="entry name" value="TRNA-AMINOACYLATION COFACTOR ARC1 FAMILY MEMBER"/>
    <property type="match status" value="1"/>
</dbReference>
<dbReference type="AlphaFoldDB" id="A0A9Q7ABG2"/>
<dbReference type="FunFam" id="2.40.50.140:FF:000165">
    <property type="entry name" value="Chaperone CsaA"/>
    <property type="match status" value="1"/>
</dbReference>
<organism evidence="5 6">
    <name type="scientific">Aminithiophilus ramosus</name>
    <dbReference type="NCBI Taxonomy" id="3029084"/>
    <lineage>
        <taxon>Bacteria</taxon>
        <taxon>Thermotogati</taxon>
        <taxon>Synergistota</taxon>
        <taxon>Synergistia</taxon>
        <taxon>Synergistales</taxon>
        <taxon>Aminithiophilaceae</taxon>
        <taxon>Aminithiophilus</taxon>
    </lineage>
</organism>
<evidence type="ECO:0000313" key="5">
    <source>
        <dbReference type="EMBL" id="QTX31983.1"/>
    </source>
</evidence>
<name>A0A9Q7ABG2_9BACT</name>
<keyword evidence="6" id="KW-1185">Reference proteome</keyword>
<dbReference type="NCBIfam" id="NF007495">
    <property type="entry name" value="PRK10089.1-4"/>
    <property type="match status" value="1"/>
</dbReference>
<accession>A0A9Q7ABG2</accession>
<sequence>MSEDKPSLSAQNLDYETFLAVDMRVGRIIAVEPNAKARKPSYCLKVDFGPEIGVKASSAQIVDLYDRGDLIGRRVIAVVNFPPKRIAGFLSEVLVMGAPDAKGRVALLSVDGDVPLGARIF</sequence>
<evidence type="ECO:0000313" key="6">
    <source>
        <dbReference type="Proteomes" id="UP000671879"/>
    </source>
</evidence>
<proteinExistence type="predicted"/>
<gene>
    <name evidence="5" type="ORF">KAR29_11775</name>
</gene>
<dbReference type="PANTHER" id="PTHR11586:SF37">
    <property type="entry name" value="TRNA-BINDING DOMAIN-CONTAINING PROTEIN"/>
    <property type="match status" value="1"/>
</dbReference>
<dbReference type="NCBIfam" id="TIGR02222">
    <property type="entry name" value="chap_CsaA"/>
    <property type="match status" value="1"/>
</dbReference>
<dbReference type="Pfam" id="PF01588">
    <property type="entry name" value="tRNA_bind"/>
    <property type="match status" value="1"/>
</dbReference>
<dbReference type="InterPro" id="IPR012340">
    <property type="entry name" value="NA-bd_OB-fold"/>
</dbReference>
<dbReference type="Proteomes" id="UP000671879">
    <property type="component" value="Chromosome"/>
</dbReference>
<dbReference type="InterPro" id="IPR008231">
    <property type="entry name" value="CsaA"/>
</dbReference>
<dbReference type="InterPro" id="IPR051270">
    <property type="entry name" value="Tyrosine-tRNA_ligase_regulator"/>
</dbReference>
<dbReference type="SUPFAM" id="SSF50249">
    <property type="entry name" value="Nucleic acid-binding proteins"/>
    <property type="match status" value="1"/>
</dbReference>
<dbReference type="GO" id="GO:0000049">
    <property type="term" value="F:tRNA binding"/>
    <property type="evidence" value="ECO:0007669"/>
    <property type="project" value="UniProtKB-UniRule"/>
</dbReference>
<evidence type="ECO:0000259" key="4">
    <source>
        <dbReference type="PROSITE" id="PS50886"/>
    </source>
</evidence>
<dbReference type="Gene3D" id="2.40.50.140">
    <property type="entry name" value="Nucleic acid-binding proteins"/>
    <property type="match status" value="1"/>
</dbReference>
<dbReference type="NCBIfam" id="NF007494">
    <property type="entry name" value="PRK10089.1-3"/>
    <property type="match status" value="1"/>
</dbReference>
<dbReference type="PROSITE" id="PS50886">
    <property type="entry name" value="TRBD"/>
    <property type="match status" value="1"/>
</dbReference>